<keyword evidence="2 9" id="KW-0808">Transferase</keyword>
<keyword evidence="10" id="KW-1185">Reference proteome</keyword>
<feature type="domain" description="Protein kinase" evidence="8">
    <location>
        <begin position="1"/>
        <end position="156"/>
    </location>
</feature>
<evidence type="ECO:0000256" key="3">
    <source>
        <dbReference type="ARBA" id="ARBA00022741"/>
    </source>
</evidence>
<gene>
    <name evidence="9" type="ORF">MGAL_10B069948</name>
</gene>
<evidence type="ECO:0000256" key="1">
    <source>
        <dbReference type="ARBA" id="ARBA00004308"/>
    </source>
</evidence>
<dbReference type="GO" id="GO:0050793">
    <property type="term" value="P:regulation of developmental process"/>
    <property type="evidence" value="ECO:0007669"/>
    <property type="project" value="UniProtKB-ARBA"/>
</dbReference>
<dbReference type="PROSITE" id="PS00109">
    <property type="entry name" value="PROTEIN_KINASE_TYR"/>
    <property type="match status" value="1"/>
</dbReference>
<evidence type="ECO:0000313" key="9">
    <source>
        <dbReference type="EMBL" id="VDI53554.1"/>
    </source>
</evidence>
<evidence type="ECO:0000256" key="6">
    <source>
        <dbReference type="ARBA" id="ARBA00023136"/>
    </source>
</evidence>
<organism evidence="9 10">
    <name type="scientific">Mytilus galloprovincialis</name>
    <name type="common">Mediterranean mussel</name>
    <dbReference type="NCBI Taxonomy" id="29158"/>
    <lineage>
        <taxon>Eukaryota</taxon>
        <taxon>Metazoa</taxon>
        <taxon>Spiralia</taxon>
        <taxon>Lophotrochozoa</taxon>
        <taxon>Mollusca</taxon>
        <taxon>Bivalvia</taxon>
        <taxon>Autobranchia</taxon>
        <taxon>Pteriomorphia</taxon>
        <taxon>Mytilida</taxon>
        <taxon>Mytiloidea</taxon>
        <taxon>Mytilidae</taxon>
        <taxon>Mytilinae</taxon>
        <taxon>Mytilus</taxon>
    </lineage>
</organism>
<protein>
    <submittedName>
        <fullName evidence="9">Spleen tyrosine kinase</fullName>
        <ecNumber evidence="9">2.7.10.2</ecNumber>
    </submittedName>
</protein>
<dbReference type="InterPro" id="IPR008266">
    <property type="entry name" value="Tyr_kinase_AS"/>
</dbReference>
<dbReference type="Pfam" id="PF07714">
    <property type="entry name" value="PK_Tyr_Ser-Thr"/>
    <property type="match status" value="1"/>
</dbReference>
<evidence type="ECO:0000256" key="7">
    <source>
        <dbReference type="ARBA" id="ARBA00023137"/>
    </source>
</evidence>
<accession>A0A8B6FQF5</accession>
<dbReference type="InterPro" id="IPR050122">
    <property type="entry name" value="RTK"/>
</dbReference>
<evidence type="ECO:0000256" key="2">
    <source>
        <dbReference type="ARBA" id="ARBA00022679"/>
    </source>
</evidence>
<dbReference type="PANTHER" id="PTHR24416">
    <property type="entry name" value="TYROSINE-PROTEIN KINASE RECEPTOR"/>
    <property type="match status" value="1"/>
</dbReference>
<sequence length="203" mass="24027">MWQVAQGMSYLHSKNYVHRDLAARNVLLVSDNSAKISDFGMSKAFNIGNDYYKARESGKWPLKWYAPECVYFWKFDAKSDVWSYGVTLWEATSYGEKPYKTMKGNEILKFLVEDKMRLKKPDCCDEQVYEIMLECWQYDLLRQEEAFHALTLIQYRAGGKRIPRKRKYREIDDRLQTLKIRLQNDELTPVEYGDAASHLLHID</sequence>
<dbReference type="GO" id="GO:0012505">
    <property type="term" value="C:endomembrane system"/>
    <property type="evidence" value="ECO:0007669"/>
    <property type="project" value="UniProtKB-SubCell"/>
</dbReference>
<comment type="caution">
    <text evidence="9">The sequence shown here is derived from an EMBL/GenBank/DDBJ whole genome shotgun (WGS) entry which is preliminary data.</text>
</comment>
<comment type="subcellular location">
    <subcellularLocation>
        <location evidence="1">Endomembrane system</location>
    </subcellularLocation>
</comment>
<dbReference type="GO" id="GO:0004714">
    <property type="term" value="F:transmembrane receptor protein tyrosine kinase activity"/>
    <property type="evidence" value="ECO:0007669"/>
    <property type="project" value="TreeGrafter"/>
</dbReference>
<dbReference type="GO" id="GO:0030182">
    <property type="term" value="P:neuron differentiation"/>
    <property type="evidence" value="ECO:0007669"/>
    <property type="project" value="UniProtKB-ARBA"/>
</dbReference>
<evidence type="ECO:0000259" key="8">
    <source>
        <dbReference type="PROSITE" id="PS50011"/>
    </source>
</evidence>
<dbReference type="FunFam" id="1.10.510.10:FF:001512">
    <property type="entry name" value="Receptor tyrosine-protein kinase erbB-2"/>
    <property type="match status" value="1"/>
</dbReference>
<evidence type="ECO:0000256" key="5">
    <source>
        <dbReference type="ARBA" id="ARBA00022840"/>
    </source>
</evidence>
<dbReference type="GO" id="GO:0004715">
    <property type="term" value="F:non-membrane spanning protein tyrosine kinase activity"/>
    <property type="evidence" value="ECO:0007669"/>
    <property type="project" value="UniProtKB-EC"/>
</dbReference>
<keyword evidence="3" id="KW-0547">Nucleotide-binding</keyword>
<dbReference type="SMART" id="SM00219">
    <property type="entry name" value="TyrKc"/>
    <property type="match status" value="1"/>
</dbReference>
<dbReference type="OrthoDB" id="535945at2759"/>
<dbReference type="SUPFAM" id="SSF56112">
    <property type="entry name" value="Protein kinase-like (PK-like)"/>
    <property type="match status" value="1"/>
</dbReference>
<dbReference type="InterPro" id="IPR020635">
    <property type="entry name" value="Tyr_kinase_cat_dom"/>
</dbReference>
<dbReference type="GO" id="GO:0005524">
    <property type="term" value="F:ATP binding"/>
    <property type="evidence" value="ECO:0007669"/>
    <property type="project" value="UniProtKB-KW"/>
</dbReference>
<dbReference type="EMBL" id="UYJE01007309">
    <property type="protein sequence ID" value="VDI53554.1"/>
    <property type="molecule type" value="Genomic_DNA"/>
</dbReference>
<reference evidence="9" key="1">
    <citation type="submission" date="2018-11" db="EMBL/GenBank/DDBJ databases">
        <authorList>
            <person name="Alioto T."/>
            <person name="Alioto T."/>
        </authorList>
    </citation>
    <scope>NUCLEOTIDE SEQUENCE</scope>
</reference>
<dbReference type="GO" id="GO:0043235">
    <property type="term" value="C:receptor complex"/>
    <property type="evidence" value="ECO:0007669"/>
    <property type="project" value="TreeGrafter"/>
</dbReference>
<dbReference type="PANTHER" id="PTHR24416:SF611">
    <property type="entry name" value="TYROSINE-PROTEIN KINASE TRANSMEMBRANE RECEPTOR ROR"/>
    <property type="match status" value="1"/>
</dbReference>
<dbReference type="InterPro" id="IPR011009">
    <property type="entry name" value="Kinase-like_dom_sf"/>
</dbReference>
<keyword evidence="5" id="KW-0067">ATP-binding</keyword>
<keyword evidence="6" id="KW-0472">Membrane</keyword>
<dbReference type="GO" id="GO:0048468">
    <property type="term" value="P:cell development"/>
    <property type="evidence" value="ECO:0007669"/>
    <property type="project" value="UniProtKB-ARBA"/>
</dbReference>
<evidence type="ECO:0000313" key="10">
    <source>
        <dbReference type="Proteomes" id="UP000596742"/>
    </source>
</evidence>
<dbReference type="GO" id="GO:0007169">
    <property type="term" value="P:cell surface receptor protein tyrosine kinase signaling pathway"/>
    <property type="evidence" value="ECO:0007669"/>
    <property type="project" value="TreeGrafter"/>
</dbReference>
<name>A0A8B6FQF5_MYTGA</name>
<dbReference type="InterPro" id="IPR001245">
    <property type="entry name" value="Ser-Thr/Tyr_kinase_cat_dom"/>
</dbReference>
<keyword evidence="4 9" id="KW-0418">Kinase</keyword>
<keyword evidence="7" id="KW-0829">Tyrosine-protein kinase</keyword>
<dbReference type="PROSITE" id="PS50011">
    <property type="entry name" value="PROTEIN_KINASE_DOM"/>
    <property type="match status" value="1"/>
</dbReference>
<proteinExistence type="predicted"/>
<dbReference type="PRINTS" id="PR00109">
    <property type="entry name" value="TYRKINASE"/>
</dbReference>
<dbReference type="AlphaFoldDB" id="A0A8B6FQF5"/>
<dbReference type="GO" id="GO:0005886">
    <property type="term" value="C:plasma membrane"/>
    <property type="evidence" value="ECO:0007669"/>
    <property type="project" value="TreeGrafter"/>
</dbReference>
<dbReference type="InterPro" id="IPR000719">
    <property type="entry name" value="Prot_kinase_dom"/>
</dbReference>
<evidence type="ECO:0000256" key="4">
    <source>
        <dbReference type="ARBA" id="ARBA00022777"/>
    </source>
</evidence>
<dbReference type="Proteomes" id="UP000596742">
    <property type="component" value="Unassembled WGS sequence"/>
</dbReference>
<dbReference type="Gene3D" id="1.10.510.10">
    <property type="entry name" value="Transferase(Phosphotransferase) domain 1"/>
    <property type="match status" value="1"/>
</dbReference>
<dbReference type="EC" id="2.7.10.2" evidence="9"/>